<reference evidence="2" key="1">
    <citation type="submission" date="2015-09" db="EMBL/GenBank/DDBJ databases">
        <authorList>
            <consortium name="Pathogen Informatics"/>
        </authorList>
    </citation>
    <scope>NUCLEOTIDE SEQUENCE [LARGE SCALE GENOMIC DNA]</scope>
    <source>
        <strain evidence="2">Lake Konstanz</strain>
    </source>
</reference>
<gene>
    <name evidence="1" type="ORF">BSAL_16830</name>
</gene>
<sequence length="777" mass="85973">MRHRSFLRASTRRLSMRFDGERPKVNFKEVDASLRPRVLDSNHTPFPLPRYDEAFGFGPTRMQNIPDVARAKASAREHAKRVESTLEEMNDNSDVVYDALQHVPETSHVAHNPLPAPAYYQQPGFPVIDRLVCNRSVDDLLTQFLEHPIQEGKSAALADLTSTLQSRSPEELASALSILGGTIEADGKGFNFLAKRVEGRMTNFWAPGPLLGAFTAFVTEMESMLLSHDEAGSLLSRCPPYVLVELLHFLAKAKILEPDLWYTRHDTQKSNMATSLGSRGHNKHHYLKGYGLSLLDGIKDLLGGDTSLTFVNRCSSKELVEILAGLSGIDPSGFVEGNAANEILQSILYKIPEEEAEVGLEATAETAGYLALVTEMAHISNDTVYSLVDRYPPTGQSLMALAKRRPVSQDLLEKRIREFHSNLATPQRLDASEVWHGVCEVLQAFPDKKRSAALISELGLDFLVLQSIPHFQPVCELLKQQQTNELHSSTKRSAQPLFTYCAGLPRIRGLAAACVLHSSTIGYDLTPLVQVCQRLRGGRVGLLVSTHTLLTIARLATSSARPVVRERFSRSLQLLAYEIRRKRACLVTLSDEIGHVGDAGSYADEDVITWNLMASLNKDAPMTLPKALVSKRHTASAPYRHLKNSHGETFRVSSNAASILYSSSLVGDQKELARRSGALATREIVNRSYMSTLEKVRDPPSKVNSYNSKRALLAYRRDRPLYDKFRPRGRYIARGFGPGGALDYDLRGLGIHTPDHPQPAGVLNCVAKSTQHSKTAD</sequence>
<evidence type="ECO:0000313" key="1">
    <source>
        <dbReference type="EMBL" id="CUG88696.1"/>
    </source>
</evidence>
<dbReference type="OrthoDB" id="241354at2759"/>
<dbReference type="OMA" id="YCDEDLM"/>
<dbReference type="AlphaFoldDB" id="A0A0S4JJP4"/>
<keyword evidence="2" id="KW-1185">Reference proteome</keyword>
<proteinExistence type="predicted"/>
<dbReference type="VEuPathDB" id="TriTrypDB:BSAL_16830"/>
<protein>
    <submittedName>
        <fullName evidence="1">Uncharacterized protein</fullName>
    </submittedName>
</protein>
<dbReference type="EMBL" id="CYKH01001668">
    <property type="protein sequence ID" value="CUG88696.1"/>
    <property type="molecule type" value="Genomic_DNA"/>
</dbReference>
<organism evidence="1 2">
    <name type="scientific">Bodo saltans</name>
    <name type="common">Flagellated protozoan</name>
    <dbReference type="NCBI Taxonomy" id="75058"/>
    <lineage>
        <taxon>Eukaryota</taxon>
        <taxon>Discoba</taxon>
        <taxon>Euglenozoa</taxon>
        <taxon>Kinetoplastea</taxon>
        <taxon>Metakinetoplastina</taxon>
        <taxon>Eubodonida</taxon>
        <taxon>Bodonidae</taxon>
        <taxon>Bodo</taxon>
    </lineage>
</organism>
<dbReference type="Proteomes" id="UP000051952">
    <property type="component" value="Unassembled WGS sequence"/>
</dbReference>
<name>A0A0S4JJP4_BODSA</name>
<accession>A0A0S4JJP4</accession>
<evidence type="ECO:0000313" key="2">
    <source>
        <dbReference type="Proteomes" id="UP000051952"/>
    </source>
</evidence>